<evidence type="ECO:0000313" key="10">
    <source>
        <dbReference type="Ensembl" id="ENSCSAVP00000002183.1"/>
    </source>
</evidence>
<comment type="function">
    <text evidence="7">Putative solute transporter.</text>
</comment>
<evidence type="ECO:0000256" key="2">
    <source>
        <dbReference type="ARBA" id="ARBA00007863"/>
    </source>
</evidence>
<reference evidence="10" key="3">
    <citation type="submission" date="2025-09" db="UniProtKB">
        <authorList>
            <consortium name="Ensembl"/>
        </authorList>
    </citation>
    <scope>IDENTIFICATION</scope>
</reference>
<dbReference type="PANTHER" id="PTHR14233">
    <property type="entry name" value="DUF914-RELATED"/>
    <property type="match status" value="1"/>
</dbReference>
<dbReference type="Pfam" id="PF06027">
    <property type="entry name" value="SLC35F"/>
    <property type="match status" value="2"/>
</dbReference>
<evidence type="ECO:0000256" key="3">
    <source>
        <dbReference type="ARBA" id="ARBA00022448"/>
    </source>
</evidence>
<feature type="transmembrane region" description="Helical" evidence="8">
    <location>
        <begin position="124"/>
        <end position="142"/>
    </location>
</feature>
<dbReference type="GeneTree" id="ENSGT00390000015655"/>
<keyword evidence="6 8" id="KW-0472">Membrane</keyword>
<name>H2YA35_CIOSA</name>
<reference evidence="10" key="2">
    <citation type="submission" date="2025-08" db="UniProtKB">
        <authorList>
            <consortium name="Ensembl"/>
        </authorList>
    </citation>
    <scope>IDENTIFICATION</scope>
</reference>
<evidence type="ECO:0000256" key="9">
    <source>
        <dbReference type="SAM" id="SignalP"/>
    </source>
</evidence>
<feature type="signal peptide" evidence="9">
    <location>
        <begin position="1"/>
        <end position="23"/>
    </location>
</feature>
<keyword evidence="9" id="KW-0732">Signal</keyword>
<feature type="transmembrane region" description="Helical" evidence="8">
    <location>
        <begin position="241"/>
        <end position="265"/>
    </location>
</feature>
<keyword evidence="11" id="KW-1185">Reference proteome</keyword>
<dbReference type="PANTHER" id="PTHR14233:SF4">
    <property type="entry name" value="SOLUTE CARRIER FAMILY 35 MEMBER F2"/>
    <property type="match status" value="1"/>
</dbReference>
<comment type="subcellular location">
    <subcellularLocation>
        <location evidence="1">Membrane</location>
        <topology evidence="1">Multi-pass membrane protein</topology>
    </subcellularLocation>
</comment>
<evidence type="ECO:0000256" key="7">
    <source>
        <dbReference type="ARBA" id="ARBA00037727"/>
    </source>
</evidence>
<evidence type="ECO:0000256" key="1">
    <source>
        <dbReference type="ARBA" id="ARBA00004141"/>
    </source>
</evidence>
<keyword evidence="5 8" id="KW-1133">Transmembrane helix</keyword>
<dbReference type="HOGENOM" id="CLU_039639_0_0_1"/>
<keyword evidence="3" id="KW-0813">Transport</keyword>
<evidence type="ECO:0000256" key="8">
    <source>
        <dbReference type="SAM" id="Phobius"/>
    </source>
</evidence>
<organism evidence="10 11">
    <name type="scientific">Ciona savignyi</name>
    <name type="common">Pacific transparent sea squirt</name>
    <dbReference type="NCBI Taxonomy" id="51511"/>
    <lineage>
        <taxon>Eukaryota</taxon>
        <taxon>Metazoa</taxon>
        <taxon>Chordata</taxon>
        <taxon>Tunicata</taxon>
        <taxon>Ascidiacea</taxon>
        <taxon>Phlebobranchia</taxon>
        <taxon>Cionidae</taxon>
        <taxon>Ciona</taxon>
    </lineage>
</organism>
<feature type="transmembrane region" description="Helical" evidence="8">
    <location>
        <begin position="213"/>
        <end position="234"/>
    </location>
</feature>
<proteinExistence type="inferred from homology"/>
<comment type="similarity">
    <text evidence="2">Belongs to the SLC35F solute transporter family.</text>
</comment>
<feature type="transmembrane region" description="Helical" evidence="8">
    <location>
        <begin position="277"/>
        <end position="297"/>
    </location>
</feature>
<dbReference type="Ensembl" id="ENSCSAVT00000002221.1">
    <property type="protein sequence ID" value="ENSCSAVP00000002183.1"/>
    <property type="gene ID" value="ENSCSAVG00000001279.1"/>
</dbReference>
<evidence type="ECO:0008006" key="12">
    <source>
        <dbReference type="Google" id="ProtNLM"/>
    </source>
</evidence>
<dbReference type="GO" id="GO:0016020">
    <property type="term" value="C:membrane"/>
    <property type="evidence" value="ECO:0007669"/>
    <property type="project" value="UniProtKB-SubCell"/>
</dbReference>
<evidence type="ECO:0000256" key="6">
    <source>
        <dbReference type="ARBA" id="ARBA00023136"/>
    </source>
</evidence>
<dbReference type="Proteomes" id="UP000007875">
    <property type="component" value="Unassembled WGS sequence"/>
</dbReference>
<feature type="transmembrane region" description="Helical" evidence="8">
    <location>
        <begin position="148"/>
        <end position="170"/>
    </location>
</feature>
<dbReference type="AlphaFoldDB" id="H2YA35"/>
<dbReference type="InterPro" id="IPR052221">
    <property type="entry name" value="SLC35F_Transporter"/>
</dbReference>
<sequence>RTTFKPILFGQILSLLICGMATTSEFLQQNQVSVPLMQSLLNYVMLGVVYTTMLAFRKDEHGNNLLLEKHWWKYGLLAVVDVEANFMVILAYQYTSLTSVQVGDCNLDIFITGLKLGLYRTKPLLLDIFVIPAAMFLSFFFLKVRYVVLHYIGLIIAIIGVVCMVVADVLLGKGGTSDNAVLGDFLVLGGATCYAISNVAMEFVSKQHQGGTIEILAMYGLFCPIVCGVQMAILERQALSAFVWTDLVVCLLLGFGACMFVFYSLMPYVMRISSATAVNISLLTSDLFSLFVGIFVFKYEVS</sequence>
<keyword evidence="4 8" id="KW-0812">Transmembrane</keyword>
<feature type="transmembrane region" description="Helical" evidence="8">
    <location>
        <begin position="182"/>
        <end position="201"/>
    </location>
</feature>
<evidence type="ECO:0000313" key="11">
    <source>
        <dbReference type="Proteomes" id="UP000007875"/>
    </source>
</evidence>
<dbReference type="InterPro" id="IPR009262">
    <property type="entry name" value="SLC35_F1/F2/F6"/>
</dbReference>
<accession>H2YA35</accession>
<evidence type="ECO:0000256" key="4">
    <source>
        <dbReference type="ARBA" id="ARBA00022692"/>
    </source>
</evidence>
<feature type="transmembrane region" description="Helical" evidence="8">
    <location>
        <begin position="39"/>
        <end position="56"/>
    </location>
</feature>
<protein>
    <recommendedName>
        <fullName evidence="12">Solute carrier family 35 member F2</fullName>
    </recommendedName>
</protein>
<reference evidence="11" key="1">
    <citation type="submission" date="2003-08" db="EMBL/GenBank/DDBJ databases">
        <authorList>
            <person name="Birren B."/>
            <person name="Nusbaum C."/>
            <person name="Abebe A."/>
            <person name="Abouelleil A."/>
            <person name="Adekoya E."/>
            <person name="Ait-zahra M."/>
            <person name="Allen N."/>
            <person name="Allen T."/>
            <person name="An P."/>
            <person name="Anderson M."/>
            <person name="Anderson S."/>
            <person name="Arachchi H."/>
            <person name="Armbruster J."/>
            <person name="Bachantsang P."/>
            <person name="Baldwin J."/>
            <person name="Barry A."/>
            <person name="Bayul T."/>
            <person name="Blitshsteyn B."/>
            <person name="Bloom T."/>
            <person name="Blye J."/>
            <person name="Boguslavskiy L."/>
            <person name="Borowsky M."/>
            <person name="Boukhgalter B."/>
            <person name="Brunache A."/>
            <person name="Butler J."/>
            <person name="Calixte N."/>
            <person name="Calvo S."/>
            <person name="Camarata J."/>
            <person name="Campo K."/>
            <person name="Chang J."/>
            <person name="Cheshatsang Y."/>
            <person name="Citroen M."/>
            <person name="Collymore A."/>
            <person name="Considine T."/>
            <person name="Cook A."/>
            <person name="Cooke P."/>
            <person name="Corum B."/>
            <person name="Cuomo C."/>
            <person name="David R."/>
            <person name="Dawoe T."/>
            <person name="Degray S."/>
            <person name="Dodge S."/>
            <person name="Dooley K."/>
            <person name="Dorje P."/>
            <person name="Dorjee K."/>
            <person name="Dorris L."/>
            <person name="Duffey N."/>
            <person name="Dupes A."/>
            <person name="Elkins T."/>
            <person name="Engels R."/>
            <person name="Erickson J."/>
            <person name="Farina A."/>
            <person name="Faro S."/>
            <person name="Ferreira P."/>
            <person name="Fischer H."/>
            <person name="Fitzgerald M."/>
            <person name="Foley K."/>
            <person name="Gage D."/>
            <person name="Galagan J."/>
            <person name="Gearin G."/>
            <person name="Gnerre S."/>
            <person name="Gnirke A."/>
            <person name="Goyette A."/>
            <person name="Graham J."/>
            <person name="Grandbois E."/>
            <person name="Gyaltsen K."/>
            <person name="Hafez N."/>
            <person name="Hagopian D."/>
            <person name="Hagos B."/>
            <person name="Hall J."/>
            <person name="Hatcher B."/>
            <person name="Heller A."/>
            <person name="Higgins H."/>
            <person name="Honan T."/>
            <person name="Horn A."/>
            <person name="Houde N."/>
            <person name="Hughes L."/>
            <person name="Hulme W."/>
            <person name="Husby E."/>
            <person name="Iliev I."/>
            <person name="Jaffe D."/>
            <person name="Jones C."/>
            <person name="Kamal M."/>
            <person name="Kamat A."/>
            <person name="Kamvysselis M."/>
            <person name="Karlsson E."/>
            <person name="Kells C."/>
            <person name="Kieu A."/>
            <person name="Kisner P."/>
            <person name="Kodira C."/>
            <person name="Kulbokas E."/>
            <person name="Labutti K."/>
            <person name="Lama D."/>
            <person name="Landers T."/>
            <person name="Leger J."/>
            <person name="Levine S."/>
            <person name="Lewis D."/>
            <person name="Lewis T."/>
            <person name="Lindblad-toh K."/>
            <person name="Liu X."/>
            <person name="Lokyitsang T."/>
            <person name="Lokyitsang Y."/>
            <person name="Lucien O."/>
            <person name="Lui A."/>
            <person name="Ma L.J."/>
            <person name="Mabbitt R."/>
            <person name="Macdonald J."/>
            <person name="Maclean C."/>
            <person name="Major J."/>
            <person name="Manning J."/>
            <person name="Marabella R."/>
            <person name="Maru K."/>
            <person name="Matthews C."/>
            <person name="Mauceli E."/>
            <person name="Mccarthy M."/>
            <person name="Mcdonough S."/>
            <person name="Mcghee T."/>
            <person name="Meldrim J."/>
            <person name="Meneus L."/>
            <person name="Mesirov J."/>
            <person name="Mihalev A."/>
            <person name="Mihova T."/>
            <person name="Mikkelsen T."/>
            <person name="Mlenga V."/>
            <person name="Moru K."/>
            <person name="Mozes J."/>
            <person name="Mulrain L."/>
            <person name="Munson G."/>
            <person name="Naylor J."/>
            <person name="Newes C."/>
            <person name="Nguyen C."/>
            <person name="Nguyen N."/>
            <person name="Nguyen T."/>
            <person name="Nicol R."/>
            <person name="Nielsen C."/>
            <person name="Nizzari M."/>
            <person name="Norbu C."/>
            <person name="Norbu N."/>
            <person name="O'donnell P."/>
            <person name="Okoawo O."/>
            <person name="O'leary S."/>
            <person name="Omotosho B."/>
            <person name="O'neill K."/>
            <person name="Osman S."/>
            <person name="Parker S."/>
            <person name="Perrin D."/>
            <person name="Phunkhang P."/>
            <person name="Piqani B."/>
            <person name="Purcell S."/>
            <person name="Rachupka T."/>
            <person name="Ramasamy U."/>
            <person name="Rameau R."/>
            <person name="Ray V."/>
            <person name="Raymond C."/>
            <person name="Retta R."/>
            <person name="Richardson S."/>
            <person name="Rise C."/>
            <person name="Rodriguez J."/>
            <person name="Rogers J."/>
            <person name="Rogov P."/>
            <person name="Rutman M."/>
            <person name="Schupbach R."/>
            <person name="Seaman C."/>
            <person name="Settipalli S."/>
            <person name="Sharpe T."/>
            <person name="Sheridan J."/>
            <person name="Sherpa N."/>
            <person name="Shi J."/>
            <person name="Smirnov S."/>
            <person name="Smith C."/>
            <person name="Sougnez C."/>
            <person name="Spencer B."/>
            <person name="Stalker J."/>
            <person name="Stange-thomann N."/>
            <person name="Stavropoulos S."/>
            <person name="Stetson K."/>
            <person name="Stone C."/>
            <person name="Stone S."/>
            <person name="Stubbs M."/>
            <person name="Talamas J."/>
            <person name="Tchuinga P."/>
            <person name="Tenzing P."/>
            <person name="Tesfaye S."/>
            <person name="Theodore J."/>
            <person name="Thoulutsang Y."/>
            <person name="Topham K."/>
            <person name="Towey S."/>
            <person name="Tsamla T."/>
            <person name="Tsomo N."/>
            <person name="Vallee D."/>
            <person name="Vassiliev H."/>
            <person name="Venkataraman V."/>
            <person name="Vinson J."/>
            <person name="Vo A."/>
            <person name="Wade C."/>
            <person name="Wang S."/>
            <person name="Wangchuk T."/>
            <person name="Wangdi T."/>
            <person name="Whittaker C."/>
            <person name="Wilkinson J."/>
            <person name="Wu Y."/>
            <person name="Wyman D."/>
            <person name="Yadav S."/>
            <person name="Yang S."/>
            <person name="Yang X."/>
            <person name="Yeager S."/>
            <person name="Yee E."/>
            <person name="Young G."/>
            <person name="Zainoun J."/>
            <person name="Zembeck L."/>
            <person name="Zimmer A."/>
            <person name="Zody M."/>
            <person name="Lander E."/>
        </authorList>
    </citation>
    <scope>NUCLEOTIDE SEQUENCE [LARGE SCALE GENOMIC DNA]</scope>
</reference>
<dbReference type="GO" id="GO:0022857">
    <property type="term" value="F:transmembrane transporter activity"/>
    <property type="evidence" value="ECO:0007669"/>
    <property type="project" value="InterPro"/>
</dbReference>
<evidence type="ECO:0000256" key="5">
    <source>
        <dbReference type="ARBA" id="ARBA00022989"/>
    </source>
</evidence>
<feature type="chain" id="PRO_5003578151" description="Solute carrier family 35 member F2" evidence="9">
    <location>
        <begin position="24"/>
        <end position="302"/>
    </location>
</feature>